<comment type="caution">
    <text evidence="9">The sequence shown here is derived from an EMBL/GenBank/DDBJ whole genome shotgun (WGS) entry which is preliminary data.</text>
</comment>
<feature type="domain" description="YetF C-terminal" evidence="8">
    <location>
        <begin position="78"/>
        <end position="172"/>
    </location>
</feature>
<name>A0A3A9K9A9_9BACI</name>
<dbReference type="OrthoDB" id="1796697at2"/>
<comment type="subcellular location">
    <subcellularLocation>
        <location evidence="1">Cell membrane</location>
        <topology evidence="1">Multi-pass membrane protein</topology>
    </subcellularLocation>
</comment>
<dbReference type="Proteomes" id="UP000281498">
    <property type="component" value="Unassembled WGS sequence"/>
</dbReference>
<keyword evidence="3" id="KW-1003">Cell membrane</keyword>
<evidence type="ECO:0000256" key="2">
    <source>
        <dbReference type="ARBA" id="ARBA00006448"/>
    </source>
</evidence>
<proteinExistence type="inferred from homology"/>
<evidence type="ECO:0000259" key="8">
    <source>
        <dbReference type="Pfam" id="PF04239"/>
    </source>
</evidence>
<dbReference type="RefSeq" id="WP_110935427.1">
    <property type="nucleotide sequence ID" value="NZ_KZ614146.1"/>
</dbReference>
<evidence type="ECO:0000313" key="9">
    <source>
        <dbReference type="EMBL" id="RKL67410.1"/>
    </source>
</evidence>
<dbReference type="PANTHER" id="PTHR34582">
    <property type="entry name" value="UPF0702 TRANSMEMBRANE PROTEIN YCAP"/>
    <property type="match status" value="1"/>
</dbReference>
<accession>A0A3A9K9A9</accession>
<keyword evidence="6 7" id="KW-0472">Membrane</keyword>
<dbReference type="Pfam" id="PF04239">
    <property type="entry name" value="DUF421"/>
    <property type="match status" value="1"/>
</dbReference>
<evidence type="ECO:0000256" key="6">
    <source>
        <dbReference type="ARBA" id="ARBA00023136"/>
    </source>
</evidence>
<keyword evidence="5 7" id="KW-1133">Transmembrane helix</keyword>
<feature type="transmembrane region" description="Helical" evidence="7">
    <location>
        <begin position="55"/>
        <end position="75"/>
    </location>
</feature>
<dbReference type="EMBL" id="PDOE01000003">
    <property type="protein sequence ID" value="RKL67410.1"/>
    <property type="molecule type" value="Genomic_DNA"/>
</dbReference>
<feature type="transmembrane region" description="Helical" evidence="7">
    <location>
        <begin position="31"/>
        <end position="49"/>
    </location>
</feature>
<evidence type="ECO:0000313" key="10">
    <source>
        <dbReference type="Proteomes" id="UP000281498"/>
    </source>
</evidence>
<evidence type="ECO:0000256" key="4">
    <source>
        <dbReference type="ARBA" id="ARBA00022692"/>
    </source>
</evidence>
<evidence type="ECO:0000256" key="5">
    <source>
        <dbReference type="ARBA" id="ARBA00022989"/>
    </source>
</evidence>
<evidence type="ECO:0000256" key="3">
    <source>
        <dbReference type="ARBA" id="ARBA00022475"/>
    </source>
</evidence>
<gene>
    <name evidence="9" type="ORF">CR203_08590</name>
</gene>
<dbReference type="PANTHER" id="PTHR34582:SF2">
    <property type="entry name" value="UPF0702 TRANSMEMBRANE PROTEIN YDFR"/>
    <property type="match status" value="1"/>
</dbReference>
<comment type="similarity">
    <text evidence="2">Belongs to the UPF0702 family.</text>
</comment>
<organism evidence="9 10">
    <name type="scientific">Salipaludibacillus neizhouensis</name>
    <dbReference type="NCBI Taxonomy" id="885475"/>
    <lineage>
        <taxon>Bacteria</taxon>
        <taxon>Bacillati</taxon>
        <taxon>Bacillota</taxon>
        <taxon>Bacilli</taxon>
        <taxon>Bacillales</taxon>
        <taxon>Bacillaceae</taxon>
    </lineage>
</organism>
<dbReference type="InterPro" id="IPR007353">
    <property type="entry name" value="DUF421"/>
</dbReference>
<keyword evidence="10" id="KW-1185">Reference proteome</keyword>
<dbReference type="InterPro" id="IPR023090">
    <property type="entry name" value="UPF0702_alpha/beta_dom_sf"/>
</dbReference>
<evidence type="ECO:0000256" key="1">
    <source>
        <dbReference type="ARBA" id="ARBA00004651"/>
    </source>
</evidence>
<reference evidence="9 10" key="1">
    <citation type="submission" date="2017-10" db="EMBL/GenBank/DDBJ databases">
        <title>Bacillus sp. nov., a halophilic bacterium isolated from a Keqin Lake.</title>
        <authorList>
            <person name="Wang H."/>
        </authorList>
    </citation>
    <scope>NUCLEOTIDE SEQUENCE [LARGE SCALE GENOMIC DNA]</scope>
    <source>
        <strain evidence="9 10">KCTC 13187</strain>
    </source>
</reference>
<dbReference type="AlphaFoldDB" id="A0A3A9K9A9"/>
<feature type="transmembrane region" description="Helical" evidence="7">
    <location>
        <begin position="6"/>
        <end position="24"/>
    </location>
</feature>
<sequence>MEFHWIWKGILIILFGSIILRIAGRKSISQMTVAQTVIMISIGTLLIQPVSEKSIWITFLICSLLIFTLIVVEFVQLKSDKMERFFSGHAVVIVENGNIKKENLKRLRLPVDKLEMRLRQKNIQRMEDVLWATVETNGEIGYMLKPELQCATKKDIQTVIELIEKKMPIPAVYEQVVQPEKPDNIFKEVSTGKNVKYVPDDLK</sequence>
<protein>
    <recommendedName>
        <fullName evidence="8">YetF C-terminal domain-containing protein</fullName>
    </recommendedName>
</protein>
<keyword evidence="4 7" id="KW-0812">Transmembrane</keyword>
<evidence type="ECO:0000256" key="7">
    <source>
        <dbReference type="SAM" id="Phobius"/>
    </source>
</evidence>
<dbReference type="GO" id="GO:0005886">
    <property type="term" value="C:plasma membrane"/>
    <property type="evidence" value="ECO:0007669"/>
    <property type="project" value="UniProtKB-SubCell"/>
</dbReference>
<dbReference type="Gene3D" id="3.30.240.20">
    <property type="entry name" value="bsu07140 like domains"/>
    <property type="match status" value="1"/>
</dbReference>